<dbReference type="AlphaFoldDB" id="A0A9P1MXV0"/>
<dbReference type="EMBL" id="CANHGI010000002">
    <property type="protein sequence ID" value="CAI5440740.1"/>
    <property type="molecule type" value="Genomic_DNA"/>
</dbReference>
<evidence type="ECO:0000313" key="2">
    <source>
        <dbReference type="Proteomes" id="UP001152747"/>
    </source>
</evidence>
<reference evidence="1" key="1">
    <citation type="submission" date="2022-11" db="EMBL/GenBank/DDBJ databases">
        <authorList>
            <person name="Kikuchi T."/>
        </authorList>
    </citation>
    <scope>NUCLEOTIDE SEQUENCE</scope>
    <source>
        <strain evidence="1">PS1010</strain>
    </source>
</reference>
<comment type="caution">
    <text evidence="1">The sequence shown here is derived from an EMBL/GenBank/DDBJ whole genome shotgun (WGS) entry which is preliminary data.</text>
</comment>
<gene>
    <name evidence="1" type="ORF">CAMP_LOCUS3377</name>
</gene>
<protein>
    <submittedName>
        <fullName evidence="1">Uncharacterized protein</fullName>
    </submittedName>
</protein>
<keyword evidence="2" id="KW-1185">Reference proteome</keyword>
<accession>A0A9P1MXV0</accession>
<proteinExistence type="predicted"/>
<name>A0A9P1MXV0_9PELO</name>
<organism evidence="1 2">
    <name type="scientific">Caenorhabditis angaria</name>
    <dbReference type="NCBI Taxonomy" id="860376"/>
    <lineage>
        <taxon>Eukaryota</taxon>
        <taxon>Metazoa</taxon>
        <taxon>Ecdysozoa</taxon>
        <taxon>Nematoda</taxon>
        <taxon>Chromadorea</taxon>
        <taxon>Rhabditida</taxon>
        <taxon>Rhabditina</taxon>
        <taxon>Rhabditomorpha</taxon>
        <taxon>Rhabditoidea</taxon>
        <taxon>Rhabditidae</taxon>
        <taxon>Peloderinae</taxon>
        <taxon>Caenorhabditis</taxon>
    </lineage>
</organism>
<sequence length="101" mass="11789">MNFYIFVSEPLELGRCANLVWVCHFPTKSTFLEKNQFYHKCSEVGTYYGFPIECHEETTSATIQLNSNMSIRPTIQENVFMNRSSCPMNQFKQLSSKKQTM</sequence>
<evidence type="ECO:0000313" key="1">
    <source>
        <dbReference type="EMBL" id="CAI5440740.1"/>
    </source>
</evidence>
<dbReference type="Proteomes" id="UP001152747">
    <property type="component" value="Unassembled WGS sequence"/>
</dbReference>